<reference evidence="3" key="1">
    <citation type="submission" date="2021-01" db="EMBL/GenBank/DDBJ databases">
        <authorList>
            <person name="Corre E."/>
            <person name="Pelletier E."/>
            <person name="Niang G."/>
            <person name="Scheremetjew M."/>
            <person name="Finn R."/>
            <person name="Kale V."/>
            <person name="Holt S."/>
            <person name="Cochrane G."/>
            <person name="Meng A."/>
            <person name="Brown T."/>
            <person name="Cohen L."/>
        </authorList>
    </citation>
    <scope>NUCLEOTIDE SEQUENCE</scope>
    <source>
        <strain evidence="3">CCMP325</strain>
    </source>
</reference>
<dbReference type="EMBL" id="HBEO01026344">
    <property type="protein sequence ID" value="CAD8497557.1"/>
    <property type="molecule type" value="Transcribed_RNA"/>
</dbReference>
<sequence length="398" mass="42013">MGEAVKGREGVVYACGEWEQGQLGLPRSSLSEASSVPTSGTLISDKGSTLPAVAVLDEHDNVSRPVAIPALLAGHHVLRIGAGGDHSLFLTDTGRVLACGRNDSFQLGVTPAGPAHLAGGSRLGGSKCLQDGHEGREAGPEPQQVSSLRWIKVVDMACGDAHNLVRCLDGSVYSWGLGTSGRLGLGDFKSVPQPCKVSALEGRRCVSVAAGYYHSLALMEDGKLFSWGNGTGGQLGTGKFESSCVPVEVEEPGNGQRWKAVGAGEYHTVCMTDVDSLWSWGLNNDGQLGHGDQERSGRPKVIRELVGSKFSQFSCGPNFNVAISNGSQVRRVRRVRDGFKSARSLLVDPVLPHLLSFAALRSSLGATIASGSLDTAIQRTAWSRPSSLASGEERIWKK</sequence>
<proteinExistence type="predicted"/>
<feature type="repeat" description="RCC1" evidence="2">
    <location>
        <begin position="10"/>
        <end position="93"/>
    </location>
</feature>
<protein>
    <submittedName>
        <fullName evidence="3">Uncharacterized protein</fullName>
    </submittedName>
</protein>
<feature type="repeat" description="RCC1" evidence="2">
    <location>
        <begin position="275"/>
        <end position="326"/>
    </location>
</feature>
<organism evidence="3">
    <name type="scientific">Hanusia phi</name>
    <dbReference type="NCBI Taxonomy" id="3032"/>
    <lineage>
        <taxon>Eukaryota</taxon>
        <taxon>Cryptophyceae</taxon>
        <taxon>Pyrenomonadales</taxon>
        <taxon>Geminigeraceae</taxon>
        <taxon>Hanusia</taxon>
    </lineage>
</organism>
<dbReference type="InterPro" id="IPR000408">
    <property type="entry name" value="Reg_chr_condens"/>
</dbReference>
<dbReference type="PANTHER" id="PTHR45622">
    <property type="entry name" value="UBIQUITIN-PROTEIN LIGASE E3A-RELATED"/>
    <property type="match status" value="1"/>
</dbReference>
<dbReference type="GO" id="GO:0005737">
    <property type="term" value="C:cytoplasm"/>
    <property type="evidence" value="ECO:0007669"/>
    <property type="project" value="TreeGrafter"/>
</dbReference>
<dbReference type="AlphaFoldDB" id="A0A7S0EZ95"/>
<keyword evidence="1" id="KW-0677">Repeat</keyword>
<feature type="repeat" description="RCC1" evidence="2">
    <location>
        <begin position="222"/>
        <end position="274"/>
    </location>
</feature>
<dbReference type="SUPFAM" id="SSF50985">
    <property type="entry name" value="RCC1/BLIP-II"/>
    <property type="match status" value="1"/>
</dbReference>
<feature type="repeat" description="RCC1" evidence="2">
    <location>
        <begin position="170"/>
        <end position="221"/>
    </location>
</feature>
<dbReference type="PROSITE" id="PS50012">
    <property type="entry name" value="RCC1_3"/>
    <property type="match status" value="5"/>
</dbReference>
<dbReference type="Pfam" id="PF13540">
    <property type="entry name" value="RCC1_2"/>
    <property type="match status" value="1"/>
</dbReference>
<dbReference type="PRINTS" id="PR00633">
    <property type="entry name" value="RCCNDNSATION"/>
</dbReference>
<gene>
    <name evidence="3" type="ORF">HPHI1048_LOCUS17734</name>
</gene>
<name>A0A7S0EZ95_9CRYP</name>
<dbReference type="PROSITE" id="PS00626">
    <property type="entry name" value="RCC1_2"/>
    <property type="match status" value="3"/>
</dbReference>
<evidence type="ECO:0000313" key="3">
    <source>
        <dbReference type="EMBL" id="CAD8497557.1"/>
    </source>
</evidence>
<accession>A0A7S0EZ95</accession>
<feature type="repeat" description="RCC1" evidence="2">
    <location>
        <begin position="94"/>
        <end position="169"/>
    </location>
</feature>
<evidence type="ECO:0000256" key="2">
    <source>
        <dbReference type="PROSITE-ProRule" id="PRU00235"/>
    </source>
</evidence>
<dbReference type="Gene3D" id="2.130.10.30">
    <property type="entry name" value="Regulator of chromosome condensation 1/beta-lactamase-inhibitor protein II"/>
    <property type="match status" value="2"/>
</dbReference>
<dbReference type="PANTHER" id="PTHR45622:SF70">
    <property type="entry name" value="SECRETION-REGULATING GUANINE NUCLEOTIDE EXCHANGE FACTOR"/>
    <property type="match status" value="1"/>
</dbReference>
<dbReference type="Pfam" id="PF00415">
    <property type="entry name" value="RCC1"/>
    <property type="match status" value="3"/>
</dbReference>
<dbReference type="InterPro" id="IPR051709">
    <property type="entry name" value="Ub-ligase/GTPase-reg"/>
</dbReference>
<dbReference type="InterPro" id="IPR009091">
    <property type="entry name" value="RCC1/BLIP-II"/>
</dbReference>
<evidence type="ECO:0000256" key="1">
    <source>
        <dbReference type="ARBA" id="ARBA00022737"/>
    </source>
</evidence>